<reference evidence="1 2" key="1">
    <citation type="journal article" date="2020" name="Cell">
        <title>Large-Scale Comparative Analyses of Tick Genomes Elucidate Their Genetic Diversity and Vector Capacities.</title>
        <authorList>
            <consortium name="Tick Genome and Microbiome Consortium (TIGMIC)"/>
            <person name="Jia N."/>
            <person name="Wang J."/>
            <person name="Shi W."/>
            <person name="Du L."/>
            <person name="Sun Y."/>
            <person name="Zhan W."/>
            <person name="Jiang J.F."/>
            <person name="Wang Q."/>
            <person name="Zhang B."/>
            <person name="Ji P."/>
            <person name="Bell-Sakyi L."/>
            <person name="Cui X.M."/>
            <person name="Yuan T.T."/>
            <person name="Jiang B.G."/>
            <person name="Yang W.F."/>
            <person name="Lam T.T."/>
            <person name="Chang Q.C."/>
            <person name="Ding S.J."/>
            <person name="Wang X.J."/>
            <person name="Zhu J.G."/>
            <person name="Ruan X.D."/>
            <person name="Zhao L."/>
            <person name="Wei J.T."/>
            <person name="Ye R.Z."/>
            <person name="Que T.C."/>
            <person name="Du C.H."/>
            <person name="Zhou Y.H."/>
            <person name="Cheng J.X."/>
            <person name="Dai P.F."/>
            <person name="Guo W.B."/>
            <person name="Han X.H."/>
            <person name="Huang E.J."/>
            <person name="Li L.F."/>
            <person name="Wei W."/>
            <person name="Gao Y.C."/>
            <person name="Liu J.Z."/>
            <person name="Shao H.Z."/>
            <person name="Wang X."/>
            <person name="Wang C.C."/>
            <person name="Yang T.C."/>
            <person name="Huo Q.B."/>
            <person name="Li W."/>
            <person name="Chen H.Y."/>
            <person name="Chen S.E."/>
            <person name="Zhou L.G."/>
            <person name="Ni X.B."/>
            <person name="Tian J.H."/>
            <person name="Sheng Y."/>
            <person name="Liu T."/>
            <person name="Pan Y.S."/>
            <person name="Xia L.Y."/>
            <person name="Li J."/>
            <person name="Zhao F."/>
            <person name="Cao W.C."/>
        </authorList>
    </citation>
    <scope>NUCLEOTIDE SEQUENCE [LARGE SCALE GENOMIC DNA]</scope>
    <source>
        <strain evidence="1">HaeL-2018</strain>
    </source>
</reference>
<dbReference type="InterPro" id="IPR011990">
    <property type="entry name" value="TPR-like_helical_dom_sf"/>
</dbReference>
<keyword evidence="2" id="KW-1185">Reference proteome</keyword>
<dbReference type="AlphaFoldDB" id="A0A9J6FJN9"/>
<dbReference type="OMA" id="PETNPAM"/>
<accession>A0A9J6FJN9</accession>
<organism evidence="1 2">
    <name type="scientific">Haemaphysalis longicornis</name>
    <name type="common">Bush tick</name>
    <dbReference type="NCBI Taxonomy" id="44386"/>
    <lineage>
        <taxon>Eukaryota</taxon>
        <taxon>Metazoa</taxon>
        <taxon>Ecdysozoa</taxon>
        <taxon>Arthropoda</taxon>
        <taxon>Chelicerata</taxon>
        <taxon>Arachnida</taxon>
        <taxon>Acari</taxon>
        <taxon>Parasitiformes</taxon>
        <taxon>Ixodida</taxon>
        <taxon>Ixodoidea</taxon>
        <taxon>Ixodidae</taxon>
        <taxon>Haemaphysalinae</taxon>
        <taxon>Haemaphysalis</taxon>
    </lineage>
</organism>
<protein>
    <recommendedName>
        <fullName evidence="3">Protein ZIP4 homolog</fullName>
    </recommendedName>
</protein>
<dbReference type="OrthoDB" id="6499872at2759"/>
<dbReference type="Proteomes" id="UP000821853">
    <property type="component" value="Chromosome 10"/>
</dbReference>
<evidence type="ECO:0000313" key="1">
    <source>
        <dbReference type="EMBL" id="KAH9363269.1"/>
    </source>
</evidence>
<dbReference type="PANTHER" id="PTHR38487:SF1">
    <property type="entry name" value="PROTEIN ZIP4 HOMOLOG"/>
    <property type="match status" value="1"/>
</dbReference>
<name>A0A9J6FJN9_HAELO</name>
<comment type="caution">
    <text evidence="1">The sequence shown here is derived from an EMBL/GenBank/DDBJ whole genome shotgun (WGS) entry which is preliminary data.</text>
</comment>
<gene>
    <name evidence="1" type="ORF">HPB48_006375</name>
</gene>
<dbReference type="VEuPathDB" id="VectorBase:HLOH_056150"/>
<proteinExistence type="predicted"/>
<dbReference type="Gene3D" id="1.25.40.10">
    <property type="entry name" value="Tetratricopeptide repeat domain"/>
    <property type="match status" value="1"/>
</dbReference>
<sequence length="897" mass="98169">MLRNSALGVRSDCVALVRESTERVRLLLASVGDGKQTIDSDLVFKEIKSDLKDSIAAYLSAGSGNELATSLLAAVDKCVQTITVEFFHTFSDDAQTLLLHKCVNMYLGFTSVAFDKSRTPELYVTALCIRIQALEAIGLLLLKRSHYAELEDYTKQLAEEITSFKNVGGKTEKEKLQARHAESVLQLLRFAAVTATAPHSEAALECLYAAKNTCGDDFPAMQKYISSRAYDTGVVCFKGRHYRHSASYFRESFCLGKKSTAVDHQAHTLYLLGCAYLRWDEKAHWEKAVNALDVAIWQRPGRLQYLAKKLEALLCAGVSGGKEISSTLDCVLKHKEVTVKRVLGVHQSLRERGHAQQATEFLQKAYTRFSQDADALHLLVALLRVELDSGELDRASVTFQRILVQDGGAGNRCLGLLFRFLFHFGCRSAESERSVQWLRNCEALAATFQLGTPEVDSLRLCLAHWAAGLGMAQRAREALGLYRGTDHLTTGYLQLRIALEEDSRDDALAAAHSLMNLVKEANPLEREAVLKKVSGALIYVGSLALQAGKASITKGVLRAMASPPEKRPAVAAVQLTCLRCIAALCLTNYDEEPDVYEEVVDCIKKAQAILTVCDNEPLAQEHCPWFAHVCWNLALQPEMGAGQQFGLLGHAFALSLHGAAPAARSGSYALGALLSGVAAARQAADAHVRDALLRDVRGVAEKFRACNPSWRENSQQAALVLAAEFEAAVHTGSGEAVLDEILSWPAANTDFLEGFVAVAQASQKGAQLCVPLLQRCVLLAGAQTPPNKSLKFYHLLFQALLDSRDEAGLLACVEQVVRISQSFPEAELVWMMCGVWNEGLGRYLEGARVSAQRLLGCAARLATVLPVLRGVYQQTLGTRYRRLFPDEEPLFAGVLLN</sequence>
<dbReference type="SUPFAM" id="SSF48452">
    <property type="entry name" value="TPR-like"/>
    <property type="match status" value="1"/>
</dbReference>
<evidence type="ECO:0008006" key="3">
    <source>
        <dbReference type="Google" id="ProtNLM"/>
    </source>
</evidence>
<evidence type="ECO:0000313" key="2">
    <source>
        <dbReference type="Proteomes" id="UP000821853"/>
    </source>
</evidence>
<dbReference type="PANTHER" id="PTHR38487">
    <property type="entry name" value="TESTIS EXPRESSED 11"/>
    <property type="match status" value="1"/>
</dbReference>
<dbReference type="EMBL" id="JABSTR010000002">
    <property type="protein sequence ID" value="KAH9363269.1"/>
    <property type="molecule type" value="Genomic_DNA"/>
</dbReference>